<dbReference type="PANTHER" id="PTHR30024:SF47">
    <property type="entry name" value="TAURINE-BINDING PERIPLASMIC PROTEIN"/>
    <property type="match status" value="1"/>
</dbReference>
<gene>
    <name evidence="6" type="ORF">K7472_20170</name>
</gene>
<evidence type="ECO:0000259" key="5">
    <source>
        <dbReference type="Pfam" id="PF09084"/>
    </source>
</evidence>
<comment type="subcellular location">
    <subcellularLocation>
        <location evidence="1">Periplasm</location>
    </subcellularLocation>
</comment>
<evidence type="ECO:0000256" key="3">
    <source>
        <dbReference type="ARBA" id="ARBA00022729"/>
    </source>
</evidence>
<dbReference type="SUPFAM" id="SSF53850">
    <property type="entry name" value="Periplasmic binding protein-like II"/>
    <property type="match status" value="1"/>
</dbReference>
<protein>
    <submittedName>
        <fullName evidence="6">ABC transporter substrate-binding protein</fullName>
    </submittedName>
</protein>
<dbReference type="Proteomes" id="UP001198565">
    <property type="component" value="Unassembled WGS sequence"/>
</dbReference>
<evidence type="ECO:0000313" key="6">
    <source>
        <dbReference type="EMBL" id="MBY8887146.1"/>
    </source>
</evidence>
<reference evidence="6 7" key="1">
    <citation type="submission" date="2021-08" db="EMBL/GenBank/DDBJ databases">
        <title>Streptomyces sp. PTM05 isolated from lichen.</title>
        <authorList>
            <person name="Somphong A."/>
            <person name="Phongsopitanun W."/>
            <person name="Tanasupawat S."/>
        </authorList>
    </citation>
    <scope>NUCLEOTIDE SEQUENCE [LARGE SCALE GENOMIC DNA]</scope>
    <source>
        <strain evidence="6 7">Ptm05</strain>
    </source>
</reference>
<accession>A0ABS7QWS2</accession>
<dbReference type="RefSeq" id="WP_222979899.1">
    <property type="nucleotide sequence ID" value="NZ_JAINVZ010000014.1"/>
</dbReference>
<comment type="caution">
    <text evidence="6">The sequence shown here is derived from an EMBL/GenBank/DDBJ whole genome shotgun (WGS) entry which is preliminary data.</text>
</comment>
<dbReference type="PANTHER" id="PTHR30024">
    <property type="entry name" value="ALIPHATIC SULFONATES-BINDING PROTEIN-RELATED"/>
    <property type="match status" value="1"/>
</dbReference>
<evidence type="ECO:0000256" key="4">
    <source>
        <dbReference type="SAM" id="SignalP"/>
    </source>
</evidence>
<dbReference type="Gene3D" id="3.40.190.10">
    <property type="entry name" value="Periplasmic binding protein-like II"/>
    <property type="match status" value="2"/>
</dbReference>
<evidence type="ECO:0000313" key="7">
    <source>
        <dbReference type="Proteomes" id="UP001198565"/>
    </source>
</evidence>
<evidence type="ECO:0000256" key="1">
    <source>
        <dbReference type="ARBA" id="ARBA00004418"/>
    </source>
</evidence>
<evidence type="ECO:0000256" key="2">
    <source>
        <dbReference type="ARBA" id="ARBA00010742"/>
    </source>
</evidence>
<comment type="similarity">
    <text evidence="2">Belongs to the bacterial solute-binding protein SsuA/TauA family.</text>
</comment>
<dbReference type="InterPro" id="IPR015168">
    <property type="entry name" value="SsuA/THI5"/>
</dbReference>
<keyword evidence="7" id="KW-1185">Reference proteome</keyword>
<feature type="domain" description="SsuA/THI5-like" evidence="5">
    <location>
        <begin position="53"/>
        <end position="268"/>
    </location>
</feature>
<keyword evidence="3 4" id="KW-0732">Signal</keyword>
<proteinExistence type="inferred from homology"/>
<dbReference type="EMBL" id="JAINVZ010000014">
    <property type="protein sequence ID" value="MBY8887146.1"/>
    <property type="molecule type" value="Genomic_DNA"/>
</dbReference>
<dbReference type="Pfam" id="PF09084">
    <property type="entry name" value="NMT1"/>
    <property type="match status" value="1"/>
</dbReference>
<sequence length="365" mass="37965">MARTSRLAAACCTALALCLSGCAGGGARTAPENASGEATVRIMVGGIDKQIYLPLMLAQRLGYFTAQGIDAVLSDEPAGVDAETDMLAGQQDAVVGFYDHTIDLRSKGKSIESVVQLLQAPGEVEMVRSDEASDVRSPADFKGRKLGVTGLGSSTNFLTEYLAAKDGVKPSDTTSVAVGAGSTFVAAMRNKQIDAGMTTEPTISVLESEGLAKPLVDLRTAQGTRAALGGTYPASCLYLTTAYVQKNPQVVQKLVDALVDTLHWIRSHSAAQITDKMPAAYYAGVGKAVYTAALAEEKGMYSPTGLMPADGPRTVLGVLSAWDPTVKGHSVDVSKTYTDAFVRKATKAGASTKAGTSTKAATPTR</sequence>
<name>A0ABS7QWS2_9ACTN</name>
<feature type="signal peptide" evidence="4">
    <location>
        <begin position="1"/>
        <end position="23"/>
    </location>
</feature>
<feature type="chain" id="PRO_5047058906" evidence="4">
    <location>
        <begin position="24"/>
        <end position="365"/>
    </location>
</feature>
<organism evidence="6 7">
    <name type="scientific">Streptantibioticus parmotrematis</name>
    <dbReference type="NCBI Taxonomy" id="2873249"/>
    <lineage>
        <taxon>Bacteria</taxon>
        <taxon>Bacillati</taxon>
        <taxon>Actinomycetota</taxon>
        <taxon>Actinomycetes</taxon>
        <taxon>Kitasatosporales</taxon>
        <taxon>Streptomycetaceae</taxon>
        <taxon>Streptantibioticus</taxon>
    </lineage>
</organism>